<gene>
    <name evidence="2" type="ORF">CICLE_v10024669mg</name>
</gene>
<feature type="transmembrane region" description="Helical" evidence="1">
    <location>
        <begin position="71"/>
        <end position="88"/>
    </location>
</feature>
<keyword evidence="3" id="KW-1185">Reference proteome</keyword>
<organism evidence="2 3">
    <name type="scientific">Citrus clementina</name>
    <name type="common">Clementine</name>
    <name type="synonym">Citrus deliciosa x Citrus sinensis</name>
    <dbReference type="NCBI Taxonomy" id="85681"/>
    <lineage>
        <taxon>Eukaryota</taxon>
        <taxon>Viridiplantae</taxon>
        <taxon>Streptophyta</taxon>
        <taxon>Embryophyta</taxon>
        <taxon>Tracheophyta</taxon>
        <taxon>Spermatophyta</taxon>
        <taxon>Magnoliopsida</taxon>
        <taxon>eudicotyledons</taxon>
        <taxon>Gunneridae</taxon>
        <taxon>Pentapetalae</taxon>
        <taxon>rosids</taxon>
        <taxon>malvids</taxon>
        <taxon>Sapindales</taxon>
        <taxon>Rutaceae</taxon>
        <taxon>Aurantioideae</taxon>
        <taxon>Citrus</taxon>
    </lineage>
</organism>
<evidence type="ECO:0000313" key="2">
    <source>
        <dbReference type="EMBL" id="ESR56573.1"/>
    </source>
</evidence>
<reference evidence="2 3" key="1">
    <citation type="submission" date="2013-10" db="EMBL/GenBank/DDBJ databases">
        <authorList>
            <consortium name="International Citrus Genome Consortium"/>
            <person name="Jenkins J."/>
            <person name="Schmutz J."/>
            <person name="Prochnik S."/>
            <person name="Rokhsar D."/>
            <person name="Gmitter F."/>
            <person name="Ollitrault P."/>
            <person name="Machado M."/>
            <person name="Talon M."/>
            <person name="Wincker P."/>
            <person name="Jaillon O."/>
            <person name="Morgante M."/>
        </authorList>
    </citation>
    <scope>NUCLEOTIDE SEQUENCE</scope>
    <source>
        <strain evidence="3">cv. Clemenules</strain>
    </source>
</reference>
<keyword evidence="1" id="KW-0472">Membrane</keyword>
<dbReference type="InParanoid" id="V4T8F2"/>
<keyword evidence="1" id="KW-0812">Transmembrane</keyword>
<keyword evidence="1" id="KW-1133">Transmembrane helix</keyword>
<feature type="transmembrane region" description="Helical" evidence="1">
    <location>
        <begin position="20"/>
        <end position="38"/>
    </location>
</feature>
<evidence type="ECO:0000256" key="1">
    <source>
        <dbReference type="SAM" id="Phobius"/>
    </source>
</evidence>
<dbReference type="Proteomes" id="UP000030687">
    <property type="component" value="Unassembled WGS sequence"/>
</dbReference>
<accession>V4T8F2</accession>
<protein>
    <submittedName>
        <fullName evidence="2">Uncharacterized protein</fullName>
    </submittedName>
</protein>
<proteinExistence type="predicted"/>
<dbReference type="AlphaFoldDB" id="V4T8F2"/>
<dbReference type="KEGG" id="cic:CICLE_v10024669mg"/>
<dbReference type="EMBL" id="KI536661">
    <property type="protein sequence ID" value="ESR56573.1"/>
    <property type="molecule type" value="Genomic_DNA"/>
</dbReference>
<sequence>MGSFLVMRAAFDMNNRLQALPYSGLMFASGCILYLLLWQDVNKMMFVSNGFLLIMCGLVLNLCSSNSHSELQILSTFYLFFSLVFYFFCL</sequence>
<evidence type="ECO:0000313" key="3">
    <source>
        <dbReference type="Proteomes" id="UP000030687"/>
    </source>
</evidence>
<feature type="transmembrane region" description="Helical" evidence="1">
    <location>
        <begin position="44"/>
        <end position="64"/>
    </location>
</feature>
<dbReference type="Gramene" id="ESR56573">
    <property type="protein sequence ID" value="ESR56573"/>
    <property type="gene ID" value="CICLE_v10024669mg"/>
</dbReference>
<name>V4T8F2_CITCL</name>